<accession>A0A1H3KHS8</accession>
<evidence type="ECO:0000256" key="14">
    <source>
        <dbReference type="ARBA" id="ARBA00024986"/>
    </source>
</evidence>
<evidence type="ECO:0000256" key="3">
    <source>
        <dbReference type="ARBA" id="ARBA00020887"/>
    </source>
</evidence>
<dbReference type="GO" id="GO:0007059">
    <property type="term" value="P:chromosome segregation"/>
    <property type="evidence" value="ECO:0007669"/>
    <property type="project" value="UniProtKB-KW"/>
</dbReference>
<dbReference type="Pfam" id="PF13491">
    <property type="entry name" value="FtsK_4TM"/>
    <property type="match status" value="1"/>
</dbReference>
<dbReference type="Gene3D" id="3.30.980.40">
    <property type="match status" value="1"/>
</dbReference>
<evidence type="ECO:0000256" key="18">
    <source>
        <dbReference type="SAM" id="Phobius"/>
    </source>
</evidence>
<keyword evidence="7 16" id="KW-0547">Nucleotide-binding</keyword>
<comment type="function">
    <text evidence="14">Essential cell division protein that coordinates cell division and chromosome segregation. The N-terminus is involved in assembly of the cell-division machinery. The C-terminus functions as a DNA motor that moves dsDNA in an ATP-dependent manner towards the dif recombination site, which is located within the replication terminus region. Required for activation of the Xer recombinase, allowing activation of chromosome unlinking by recombination.</text>
</comment>
<dbReference type="SUPFAM" id="SSF52540">
    <property type="entry name" value="P-loop containing nucleoside triphosphate hydrolases"/>
    <property type="match status" value="1"/>
</dbReference>
<dbReference type="Pfam" id="PF09397">
    <property type="entry name" value="FtsK_gamma"/>
    <property type="match status" value="1"/>
</dbReference>
<feature type="region of interest" description="Disordered" evidence="17">
    <location>
        <begin position="1"/>
        <end position="47"/>
    </location>
</feature>
<keyword evidence="11" id="KW-0238">DNA-binding</keyword>
<evidence type="ECO:0000259" key="19">
    <source>
        <dbReference type="PROSITE" id="PS50901"/>
    </source>
</evidence>
<evidence type="ECO:0000256" key="17">
    <source>
        <dbReference type="SAM" id="MobiDB-lite"/>
    </source>
</evidence>
<feature type="compositionally biased region" description="Basic and acidic residues" evidence="17">
    <location>
        <begin position="317"/>
        <end position="329"/>
    </location>
</feature>
<dbReference type="GO" id="GO:0005524">
    <property type="term" value="F:ATP binding"/>
    <property type="evidence" value="ECO:0007669"/>
    <property type="project" value="UniProtKB-UniRule"/>
</dbReference>
<feature type="transmembrane region" description="Helical" evidence="18">
    <location>
        <begin position="54"/>
        <end position="74"/>
    </location>
</feature>
<dbReference type="Gene3D" id="3.40.50.300">
    <property type="entry name" value="P-loop containing nucleotide triphosphate hydrolases"/>
    <property type="match status" value="1"/>
</dbReference>
<feature type="transmembrane region" description="Helical" evidence="18">
    <location>
        <begin position="208"/>
        <end position="230"/>
    </location>
</feature>
<dbReference type="InterPro" id="IPR003593">
    <property type="entry name" value="AAA+_ATPase"/>
</dbReference>
<dbReference type="InterPro" id="IPR041027">
    <property type="entry name" value="FtsK_alpha"/>
</dbReference>
<dbReference type="EMBL" id="FNPH01000002">
    <property type="protein sequence ID" value="SDY51335.1"/>
    <property type="molecule type" value="Genomic_DNA"/>
</dbReference>
<dbReference type="InterPro" id="IPR050206">
    <property type="entry name" value="FtsK/SpoIIIE/SftA"/>
</dbReference>
<feature type="compositionally biased region" description="Low complexity" evidence="17">
    <location>
        <begin position="1"/>
        <end position="26"/>
    </location>
</feature>
<dbReference type="CDD" id="cd01127">
    <property type="entry name" value="TrwB_TraG_TraD_VirD4"/>
    <property type="match status" value="1"/>
</dbReference>
<dbReference type="OrthoDB" id="9807790at2"/>
<dbReference type="PROSITE" id="PS50901">
    <property type="entry name" value="FTSK"/>
    <property type="match status" value="1"/>
</dbReference>
<dbReference type="GO" id="GO:0003677">
    <property type="term" value="F:DNA binding"/>
    <property type="evidence" value="ECO:0007669"/>
    <property type="project" value="UniProtKB-KW"/>
</dbReference>
<keyword evidence="4" id="KW-1003">Cell membrane</keyword>
<feature type="transmembrane region" description="Helical" evidence="18">
    <location>
        <begin position="127"/>
        <end position="150"/>
    </location>
</feature>
<evidence type="ECO:0000256" key="5">
    <source>
        <dbReference type="ARBA" id="ARBA00022618"/>
    </source>
</evidence>
<dbReference type="RefSeq" id="WP_091553952.1">
    <property type="nucleotide sequence ID" value="NZ_FNPH01000002.1"/>
</dbReference>
<keyword evidence="21" id="KW-1185">Reference proteome</keyword>
<keyword evidence="5" id="KW-0132">Cell division</keyword>
<dbReference type="AlphaFoldDB" id="A0A1H3KHS8"/>
<feature type="compositionally biased region" description="Basic residues" evidence="17">
    <location>
        <begin position="27"/>
        <end position="46"/>
    </location>
</feature>
<name>A0A1H3KHS8_9ACTN</name>
<feature type="compositionally biased region" description="Acidic residues" evidence="17">
    <location>
        <begin position="254"/>
        <end position="264"/>
    </location>
</feature>
<evidence type="ECO:0000256" key="1">
    <source>
        <dbReference type="ARBA" id="ARBA00004651"/>
    </source>
</evidence>
<comment type="subunit">
    <text evidence="15">Homohexamer. Forms a ring that surrounds DNA.</text>
</comment>
<evidence type="ECO:0000256" key="2">
    <source>
        <dbReference type="ARBA" id="ARBA00006474"/>
    </source>
</evidence>
<dbReference type="SMART" id="SM00843">
    <property type="entry name" value="Ftsk_gamma"/>
    <property type="match status" value="1"/>
</dbReference>
<dbReference type="GO" id="GO:0005886">
    <property type="term" value="C:plasma membrane"/>
    <property type="evidence" value="ECO:0007669"/>
    <property type="project" value="UniProtKB-SubCell"/>
</dbReference>
<dbReference type="PANTHER" id="PTHR22683">
    <property type="entry name" value="SPORULATION PROTEIN RELATED"/>
    <property type="match status" value="1"/>
</dbReference>
<keyword evidence="8" id="KW-0159">Chromosome partition</keyword>
<evidence type="ECO:0000256" key="15">
    <source>
        <dbReference type="ARBA" id="ARBA00025923"/>
    </source>
</evidence>
<keyword evidence="12 18" id="KW-0472">Membrane</keyword>
<protein>
    <recommendedName>
        <fullName evidence="3">DNA translocase FtsK</fullName>
    </recommendedName>
</protein>
<dbReference type="SMART" id="SM00382">
    <property type="entry name" value="AAA"/>
    <property type="match status" value="1"/>
</dbReference>
<dbReference type="InterPro" id="IPR036388">
    <property type="entry name" value="WH-like_DNA-bd_sf"/>
</dbReference>
<evidence type="ECO:0000256" key="13">
    <source>
        <dbReference type="ARBA" id="ARBA00023306"/>
    </source>
</evidence>
<feature type="domain" description="FtsK" evidence="19">
    <location>
        <begin position="477"/>
        <end position="677"/>
    </location>
</feature>
<comment type="subcellular location">
    <subcellularLocation>
        <location evidence="1">Cell membrane</location>
        <topology evidence="1">Multi-pass membrane protein</topology>
    </subcellularLocation>
</comment>
<dbReference type="InterPro" id="IPR027417">
    <property type="entry name" value="P-loop_NTPase"/>
</dbReference>
<dbReference type="STRING" id="405436.SAMN05444365_102492"/>
<dbReference type="InterPro" id="IPR018541">
    <property type="entry name" value="Ftsk_gamma"/>
</dbReference>
<organism evidence="20 21">
    <name type="scientific">Micromonospora pattaloongensis</name>
    <dbReference type="NCBI Taxonomy" id="405436"/>
    <lineage>
        <taxon>Bacteria</taxon>
        <taxon>Bacillati</taxon>
        <taxon>Actinomycetota</taxon>
        <taxon>Actinomycetes</taxon>
        <taxon>Micromonosporales</taxon>
        <taxon>Micromonosporaceae</taxon>
        <taxon>Micromonospora</taxon>
    </lineage>
</organism>
<evidence type="ECO:0000256" key="10">
    <source>
        <dbReference type="ARBA" id="ARBA00022989"/>
    </source>
</evidence>
<sequence length="832" mass="88989">MAGRTSQTSRRRSTSSARGAAATRARTAAKSRTTAKSRAAAARRRPAGPGPAVYLLRGLAAVWMGLAHALGWAVRAVGRQAATAKELDPGHRRDGGGLLMFGLAILTAMAVWFSAAGPVGERLADTIRLFFGAVAVALPLLLLFGAIRLMREPAEPEHRGRGVVGWSALIVSTDGLLHLAQDPIDPTQRDYAGGLIGTGIGSLLEAAVSAWVAVPLLALLLLFGLLVVTATPINKVPERLGLFVGAVLGREPEPSTEDGEEAEDEAKTPGRRRPSRRRQASMLTGDESAGEDDAEAVGHETVALPRTPPSKVPATRKTPEPPEHTEPPAHAEQLSINGISGDYTLPPTNLLRPGSPAKTRSKANDEVIAALQGVFEQFDVDAAVTGFTRGPTVTRYEVELGLGVKVERITQLSRNIAYAVKSPDVRILSPIPGKSAVGVEIPNVDREDVALGDVLRSRAATADHHPMVVALGKDIEGGYVVANLAKMPHILIAGATGAGKSSCLNSLLVSILARATPDQVRLLLIDPKRVEMTSYEGIPHLVTPIVTNAKKAADSLEWVVREMDMRYDDLAANGVRHIDDFNRKVRSGEIKAPPGSEREMRPYPYLLVIVDELADLMMVAPRDVEDSVVRITQLARAAGIHLVLATQRPSVDVVTGLIKANVPSRLAFATSSLADSRVILDQPGAEKLIGRGDGLFLPMGASKPVRIQGAWVSESEINDIVKFCKQQREPEFRPDVLAPAKDNKKKVDEEIGDDLDLLVQAIELVVTSQFGSTSMLQRKLRVGFAKAGRLMDLMETRGIVGPSEGSKAREVLVKPEELEAAFAALRGDDPEE</sequence>
<dbReference type="Gene3D" id="1.10.10.10">
    <property type="entry name" value="Winged helix-like DNA-binding domain superfamily/Winged helix DNA-binding domain"/>
    <property type="match status" value="1"/>
</dbReference>
<evidence type="ECO:0000256" key="6">
    <source>
        <dbReference type="ARBA" id="ARBA00022692"/>
    </source>
</evidence>
<evidence type="ECO:0000256" key="9">
    <source>
        <dbReference type="ARBA" id="ARBA00022840"/>
    </source>
</evidence>
<evidence type="ECO:0000256" key="7">
    <source>
        <dbReference type="ARBA" id="ARBA00022741"/>
    </source>
</evidence>
<keyword evidence="13" id="KW-0131">Cell cycle</keyword>
<evidence type="ECO:0000313" key="20">
    <source>
        <dbReference type="EMBL" id="SDY51335.1"/>
    </source>
</evidence>
<feature type="binding site" evidence="16">
    <location>
        <begin position="494"/>
        <end position="501"/>
    </location>
    <ligand>
        <name>ATP</name>
        <dbReference type="ChEBI" id="CHEBI:30616"/>
    </ligand>
</feature>
<keyword evidence="10 18" id="KW-1133">Transmembrane helix</keyword>
<evidence type="ECO:0000256" key="12">
    <source>
        <dbReference type="ARBA" id="ARBA00023136"/>
    </source>
</evidence>
<feature type="region of interest" description="Disordered" evidence="17">
    <location>
        <begin position="250"/>
        <end position="359"/>
    </location>
</feature>
<dbReference type="Pfam" id="PF17854">
    <property type="entry name" value="FtsK_alpha"/>
    <property type="match status" value="1"/>
</dbReference>
<dbReference type="FunFam" id="1.10.10.10:FF:000236">
    <property type="entry name" value="Cell division protein FtsK"/>
    <property type="match status" value="1"/>
</dbReference>
<dbReference type="InterPro" id="IPR036390">
    <property type="entry name" value="WH_DNA-bd_sf"/>
</dbReference>
<proteinExistence type="inferred from homology"/>
<reference evidence="21" key="1">
    <citation type="submission" date="2016-10" db="EMBL/GenBank/DDBJ databases">
        <authorList>
            <person name="Varghese N."/>
            <person name="Submissions S."/>
        </authorList>
    </citation>
    <scope>NUCLEOTIDE SEQUENCE [LARGE SCALE GENOMIC DNA]</scope>
    <source>
        <strain evidence="21">DSM 45245</strain>
    </source>
</reference>
<keyword evidence="6 18" id="KW-0812">Transmembrane</keyword>
<evidence type="ECO:0000256" key="11">
    <source>
        <dbReference type="ARBA" id="ARBA00023125"/>
    </source>
</evidence>
<feature type="compositionally biased region" description="Basic residues" evidence="17">
    <location>
        <begin position="269"/>
        <end position="279"/>
    </location>
</feature>
<dbReference type="GO" id="GO:0051301">
    <property type="term" value="P:cell division"/>
    <property type="evidence" value="ECO:0007669"/>
    <property type="project" value="UniProtKB-KW"/>
</dbReference>
<dbReference type="InterPro" id="IPR002543">
    <property type="entry name" value="FtsK_dom"/>
</dbReference>
<dbReference type="SUPFAM" id="SSF46785">
    <property type="entry name" value="Winged helix' DNA-binding domain"/>
    <property type="match status" value="1"/>
</dbReference>
<feature type="transmembrane region" description="Helical" evidence="18">
    <location>
        <begin position="95"/>
        <end position="115"/>
    </location>
</feature>
<dbReference type="InterPro" id="IPR025199">
    <property type="entry name" value="FtsK_4TM"/>
</dbReference>
<evidence type="ECO:0000256" key="16">
    <source>
        <dbReference type="PROSITE-ProRule" id="PRU00289"/>
    </source>
</evidence>
<keyword evidence="9 16" id="KW-0067">ATP-binding</keyword>
<dbReference type="PANTHER" id="PTHR22683:SF41">
    <property type="entry name" value="DNA TRANSLOCASE FTSK"/>
    <property type="match status" value="1"/>
</dbReference>
<evidence type="ECO:0000256" key="8">
    <source>
        <dbReference type="ARBA" id="ARBA00022829"/>
    </source>
</evidence>
<dbReference type="Pfam" id="PF01580">
    <property type="entry name" value="FtsK_SpoIIIE"/>
    <property type="match status" value="1"/>
</dbReference>
<gene>
    <name evidence="20" type="ORF">SAMN05444365_102492</name>
</gene>
<evidence type="ECO:0000256" key="4">
    <source>
        <dbReference type="ARBA" id="ARBA00022475"/>
    </source>
</evidence>
<dbReference type="Proteomes" id="UP000242415">
    <property type="component" value="Unassembled WGS sequence"/>
</dbReference>
<comment type="similarity">
    <text evidence="2">Belongs to the FtsK/SpoIIIE/SftA family.</text>
</comment>
<evidence type="ECO:0000313" key="21">
    <source>
        <dbReference type="Proteomes" id="UP000242415"/>
    </source>
</evidence>